<dbReference type="WBParaSite" id="RSKR_0000977700.1">
    <property type="protein sequence ID" value="RSKR_0000977700.1"/>
    <property type="gene ID" value="RSKR_0000977700"/>
</dbReference>
<name>A0AC35UDU9_9BILA</name>
<evidence type="ECO:0000313" key="2">
    <source>
        <dbReference type="WBParaSite" id="RSKR_0000977700.1"/>
    </source>
</evidence>
<sequence>MLLRRATHAGSWYSDNVQELSANLDSWLNGAGEKREEYGAKAIISPHAGYSYCGKTAGYGFKQIDPSTVKRIFILGPCHVKYFKGCALTSCTHYETPLGNMKVDLEVNDELASSGHFSKMERNLEDQEHSLEMQLPFLARIMGQKKSFSEFTIIPILVGSLTTDHADTYGYLFEKFFKDPNTIFVISSDFSHWGQRFDYSPHKKSDIPIWKQISNLDHRGMSAIESLDTAKFSDYIKETQNTICGKNPIMILMETIRIAKLQSSLTFLDYSQSNQVTHPKESSVSYAAGVLFCKERR</sequence>
<organism evidence="1 2">
    <name type="scientific">Rhabditophanes sp. KR3021</name>
    <dbReference type="NCBI Taxonomy" id="114890"/>
    <lineage>
        <taxon>Eukaryota</taxon>
        <taxon>Metazoa</taxon>
        <taxon>Ecdysozoa</taxon>
        <taxon>Nematoda</taxon>
        <taxon>Chromadorea</taxon>
        <taxon>Rhabditida</taxon>
        <taxon>Tylenchina</taxon>
        <taxon>Panagrolaimomorpha</taxon>
        <taxon>Strongyloidoidea</taxon>
        <taxon>Alloionematidae</taxon>
        <taxon>Rhabditophanes</taxon>
    </lineage>
</organism>
<proteinExistence type="predicted"/>
<protein>
    <submittedName>
        <fullName evidence="2">Protein MEMO1</fullName>
    </submittedName>
</protein>
<accession>A0AC35UDU9</accession>
<reference evidence="2" key="1">
    <citation type="submission" date="2016-11" db="UniProtKB">
        <authorList>
            <consortium name="WormBaseParasite"/>
        </authorList>
    </citation>
    <scope>IDENTIFICATION</scope>
    <source>
        <strain evidence="2">KR3021</strain>
    </source>
</reference>
<evidence type="ECO:0000313" key="1">
    <source>
        <dbReference type="Proteomes" id="UP000095286"/>
    </source>
</evidence>
<dbReference type="Proteomes" id="UP000095286">
    <property type="component" value="Unplaced"/>
</dbReference>